<gene>
    <name evidence="5" type="ORF">IR213_12840</name>
</gene>
<dbReference type="RefSeq" id="WP_194312710.1">
    <property type="nucleotide sequence ID" value="NZ_JADHEC010000032.1"/>
</dbReference>
<dbReference type="SUPFAM" id="SSF56112">
    <property type="entry name" value="Protein kinase-like (PK-like)"/>
    <property type="match status" value="1"/>
</dbReference>
<keyword evidence="3" id="KW-0663">Pyridoxal phosphate</keyword>
<dbReference type="PANTHER" id="PTHR45688">
    <property type="match status" value="1"/>
</dbReference>
<proteinExistence type="inferred from homology"/>
<dbReference type="GO" id="GO:0008483">
    <property type="term" value="F:transaminase activity"/>
    <property type="evidence" value="ECO:0007669"/>
    <property type="project" value="UniProtKB-KW"/>
</dbReference>
<dbReference type="CDD" id="cd00610">
    <property type="entry name" value="OAT_like"/>
    <property type="match status" value="1"/>
</dbReference>
<evidence type="ECO:0000313" key="6">
    <source>
        <dbReference type="Proteomes" id="UP000646211"/>
    </source>
</evidence>
<keyword evidence="5" id="KW-0808">Transferase</keyword>
<dbReference type="Gene3D" id="3.40.640.10">
    <property type="entry name" value="Type I PLP-dependent aspartate aminotransferase-like (Major domain)"/>
    <property type="match status" value="1"/>
</dbReference>
<comment type="cofactor">
    <cofactor evidence="1">
        <name>pyridoxal 5'-phosphate</name>
        <dbReference type="ChEBI" id="CHEBI:597326"/>
    </cofactor>
</comment>
<dbReference type="Pfam" id="PF00202">
    <property type="entry name" value="Aminotran_3"/>
    <property type="match status" value="1"/>
</dbReference>
<dbReference type="InterPro" id="IPR015422">
    <property type="entry name" value="PyrdxlP-dep_Trfase_small"/>
</dbReference>
<comment type="caution">
    <text evidence="5">The sequence shown here is derived from an EMBL/GenBank/DDBJ whole genome shotgun (WGS) entry which is preliminary data.</text>
</comment>
<feature type="domain" description="Aminoglycoside phosphotransferase" evidence="4">
    <location>
        <begin position="29"/>
        <end position="251"/>
    </location>
</feature>
<dbReference type="Pfam" id="PF01636">
    <property type="entry name" value="APH"/>
    <property type="match status" value="1"/>
</dbReference>
<dbReference type="InterPro" id="IPR049704">
    <property type="entry name" value="Aminotrans_3_PPA_site"/>
</dbReference>
<dbReference type="Proteomes" id="UP000646211">
    <property type="component" value="Unassembled WGS sequence"/>
</dbReference>
<organism evidence="5 6">
    <name type="scientific">Flavobacterium soyangense</name>
    <dbReference type="NCBI Taxonomy" id="2023265"/>
    <lineage>
        <taxon>Bacteria</taxon>
        <taxon>Pseudomonadati</taxon>
        <taxon>Bacteroidota</taxon>
        <taxon>Flavobacteriia</taxon>
        <taxon>Flavobacteriales</taxon>
        <taxon>Flavobacteriaceae</taxon>
        <taxon>Flavobacterium</taxon>
    </lineage>
</organism>
<comment type="similarity">
    <text evidence="2">Belongs to the class-III pyridoxal-phosphate-dependent aminotransferase family.</text>
</comment>
<dbReference type="EMBL" id="JADHEC010000032">
    <property type="protein sequence ID" value="MBF2709471.1"/>
    <property type="molecule type" value="Genomic_DNA"/>
</dbReference>
<dbReference type="SUPFAM" id="SSF53383">
    <property type="entry name" value="PLP-dependent transferases"/>
    <property type="match status" value="1"/>
</dbReference>
<evidence type="ECO:0000256" key="3">
    <source>
        <dbReference type="ARBA" id="ARBA00022898"/>
    </source>
</evidence>
<dbReference type="InterPro" id="IPR002575">
    <property type="entry name" value="Aminoglycoside_PTrfase"/>
</dbReference>
<evidence type="ECO:0000256" key="1">
    <source>
        <dbReference type="ARBA" id="ARBA00001933"/>
    </source>
</evidence>
<name>A0A930XWK2_9FLAO</name>
<dbReference type="InterPro" id="IPR011009">
    <property type="entry name" value="Kinase-like_dom_sf"/>
</dbReference>
<evidence type="ECO:0000256" key="2">
    <source>
        <dbReference type="ARBA" id="ARBA00008954"/>
    </source>
</evidence>
<dbReference type="InterPro" id="IPR005814">
    <property type="entry name" value="Aminotrans_3"/>
</dbReference>
<evidence type="ECO:0000259" key="4">
    <source>
        <dbReference type="Pfam" id="PF01636"/>
    </source>
</evidence>
<protein>
    <submittedName>
        <fullName evidence="5">Aminotransferase class III-fold pyridoxal phosphate-dependent enzyme</fullName>
    </submittedName>
</protein>
<dbReference type="AlphaFoldDB" id="A0A930XWK2"/>
<keyword evidence="5" id="KW-0032">Aminotransferase</keyword>
<sequence length="967" mass="109029">MSIATCPTFSKAEALTVLEKEWGITEILKPLDSYLDQNFLVRNPNGEKFVLKIANIETPENWLDLQNKVVEHLYADAIPKIILSKEGKQMVFVASHWWRVLNFLEGTMLSTVPFRSKNLLQNMGKFVGGLSKQLATFSHEAAERPIQWDLQQSASLLENWVTFVEDEKTKNNILSIMENWKSKIPAISKVRKSVIHADLTRYNLLLDDSGKKIQGIIDFGDVCLSWTIGELAVMVLESAMTGSPTPFADGYEVIQSYHEVFPLTKEEIELLYPLIQLRSATIVGASARQLSMEPDNEYVRKQAIADREMFLQLSSEKEEFATALFLKACKMETEENVKIHLFLKNTKIKSIFGNNETLEIIDISPSSEIYNEGAWNNLEQCSKNIKNQLQNSFGRTVYKTSILKHFESNPKESETIALGIFAFAAVGKPIYAPINLSFVKKIDDKCIFKTDNFYVYLYGIDTLLNKETTLKQGEYIGTIASENSNSPFPSHVFIQIDISGVAPQYCLPSESIGWEILCPNPSSFLGIESKITKNNNETETLENRRAKVIQQAQEYYYQEPMNLVRGWQQYLIADDGRVYLDAINNVAHIGHSHPKVVDAATKQLKKLNTNARFLYEDNIDYAERLLKYFPESLQVIFYTCTGSEANDLALRLARAYTNQNDVLVIDGEYHGNTTAVDEISTNLMDNPTASKSVRPFTHPLIQPNTFRGKYIAKTPNLSELYAQDALDKINYIHSQGRGIAAFISESLLGSGGGVEMPKEYLKKVYEHVHNAGGVCIADEVQIGFGRMGSHFWGFQKEGVLPDIVTLGKPMGNGHPISAVITTQKIADAYRKKYTYFNTFAGNPVSCQIANAVLDVIEEEKLQENAAIVGNFLKQELEKLIDEFESVGAVYGHAMYLGVDLVTDKKSRKPDSQKALWISEAMKQRGIIIYPTGDYYNILKIKPPMCFTKENAIFLVETLRTILSKMED</sequence>
<dbReference type="Gene3D" id="3.90.1150.10">
    <property type="entry name" value="Aspartate Aminotransferase, domain 1"/>
    <property type="match status" value="1"/>
</dbReference>
<dbReference type="InterPro" id="IPR015424">
    <property type="entry name" value="PyrdxlP-dep_Trfase"/>
</dbReference>
<accession>A0A930XWK2</accession>
<keyword evidence="6" id="KW-1185">Reference proteome</keyword>
<dbReference type="InterPro" id="IPR015421">
    <property type="entry name" value="PyrdxlP-dep_Trfase_major"/>
</dbReference>
<evidence type="ECO:0000313" key="5">
    <source>
        <dbReference type="EMBL" id="MBF2709471.1"/>
    </source>
</evidence>
<dbReference type="PROSITE" id="PS00600">
    <property type="entry name" value="AA_TRANSFER_CLASS_3"/>
    <property type="match status" value="1"/>
</dbReference>
<dbReference type="PANTHER" id="PTHR45688:SF13">
    <property type="entry name" value="ALANINE--GLYOXYLATE AMINOTRANSFERASE 2-LIKE"/>
    <property type="match status" value="1"/>
</dbReference>
<dbReference type="GO" id="GO:0030170">
    <property type="term" value="F:pyridoxal phosphate binding"/>
    <property type="evidence" value="ECO:0007669"/>
    <property type="project" value="InterPro"/>
</dbReference>
<dbReference type="Gene3D" id="3.90.1200.10">
    <property type="match status" value="1"/>
</dbReference>
<reference evidence="5" key="1">
    <citation type="submission" date="2020-11" db="EMBL/GenBank/DDBJ databases">
        <title>Genome of Flavobacterium soyangense.</title>
        <authorList>
            <person name="Liu Q."/>
            <person name="Xin Y.-H."/>
        </authorList>
    </citation>
    <scope>NUCLEOTIDE SEQUENCE</scope>
    <source>
        <strain evidence="5">CGMCC 1.13493</strain>
    </source>
</reference>